<proteinExistence type="predicted"/>
<dbReference type="AlphaFoldDB" id="A0A1I4F4N9"/>
<keyword evidence="8" id="KW-1185">Reference proteome</keyword>
<keyword evidence="5" id="KW-0411">Iron-sulfur</keyword>
<dbReference type="InterPro" id="IPR001041">
    <property type="entry name" value="2Fe-2S_ferredoxin-type"/>
</dbReference>
<dbReference type="EMBL" id="FOSL01000037">
    <property type="protein sequence ID" value="SFL12894.1"/>
    <property type="molecule type" value="Genomic_DNA"/>
</dbReference>
<evidence type="ECO:0000256" key="4">
    <source>
        <dbReference type="ARBA" id="ARBA00023004"/>
    </source>
</evidence>
<dbReference type="InterPro" id="IPR036884">
    <property type="entry name" value="2Fe-2S-bd_dom_sf"/>
</dbReference>
<name>A0A1I4F4N9_9HYPH</name>
<dbReference type="FunFam" id="3.10.20.30:FF:000020">
    <property type="entry name" value="Xanthine dehydrogenase iron-sulfur subunit"/>
    <property type="match status" value="1"/>
</dbReference>
<dbReference type="Gene3D" id="1.10.150.120">
    <property type="entry name" value="[2Fe-2S]-binding domain"/>
    <property type="match status" value="1"/>
</dbReference>
<dbReference type="GO" id="GO:0051537">
    <property type="term" value="F:2 iron, 2 sulfur cluster binding"/>
    <property type="evidence" value="ECO:0007669"/>
    <property type="project" value="UniProtKB-KW"/>
</dbReference>
<keyword evidence="3" id="KW-0560">Oxidoreductase</keyword>
<evidence type="ECO:0000256" key="2">
    <source>
        <dbReference type="ARBA" id="ARBA00022723"/>
    </source>
</evidence>
<dbReference type="Pfam" id="PF01799">
    <property type="entry name" value="Fer2_2"/>
    <property type="match status" value="1"/>
</dbReference>
<dbReference type="Gene3D" id="3.10.20.30">
    <property type="match status" value="1"/>
</dbReference>
<evidence type="ECO:0000313" key="7">
    <source>
        <dbReference type="EMBL" id="SFL12894.1"/>
    </source>
</evidence>
<keyword evidence="1" id="KW-0001">2Fe-2S</keyword>
<dbReference type="SUPFAM" id="SSF54292">
    <property type="entry name" value="2Fe-2S ferredoxin-like"/>
    <property type="match status" value="1"/>
</dbReference>
<dbReference type="RefSeq" id="WP_149763968.1">
    <property type="nucleotide sequence ID" value="NZ_BSPE01000065.1"/>
</dbReference>
<gene>
    <name evidence="7" type="ORF">SAMN04488498_1374</name>
</gene>
<keyword evidence="2" id="KW-0479">Metal-binding</keyword>
<dbReference type="GO" id="GO:0016491">
    <property type="term" value="F:oxidoreductase activity"/>
    <property type="evidence" value="ECO:0007669"/>
    <property type="project" value="UniProtKB-KW"/>
</dbReference>
<dbReference type="PROSITE" id="PS00197">
    <property type="entry name" value="2FE2S_FER_1"/>
    <property type="match status" value="1"/>
</dbReference>
<accession>A0A1I4F4N9</accession>
<sequence>MVAFTLNGEARTLDADPEMPLLWAIRDVIGLTGTKFGCGMAQCGACTVHIDGTPTRSCQTAIGDVEGMSVTTIEGLSGKVGETVQTVWAELDVPQCGYCQSGQIMSAAALLVETPKPTDEDIDSAMSGNLCRCATYQRIRAAIHEAAHRLEA</sequence>
<dbReference type="GO" id="GO:0046872">
    <property type="term" value="F:metal ion binding"/>
    <property type="evidence" value="ECO:0007669"/>
    <property type="project" value="UniProtKB-KW"/>
</dbReference>
<evidence type="ECO:0000256" key="1">
    <source>
        <dbReference type="ARBA" id="ARBA00022714"/>
    </source>
</evidence>
<dbReference type="InterPro" id="IPR051452">
    <property type="entry name" value="Diverse_Oxidoreductases"/>
</dbReference>
<dbReference type="InterPro" id="IPR006058">
    <property type="entry name" value="2Fe2S_fd_BS"/>
</dbReference>
<feature type="domain" description="2Fe-2S ferredoxin-type" evidence="6">
    <location>
        <begin position="1"/>
        <end position="76"/>
    </location>
</feature>
<dbReference type="OrthoDB" id="9806714at2"/>
<dbReference type="InterPro" id="IPR002888">
    <property type="entry name" value="2Fe-2S-bd"/>
</dbReference>
<dbReference type="InterPro" id="IPR036010">
    <property type="entry name" value="2Fe-2S_ferredoxin-like_sf"/>
</dbReference>
<evidence type="ECO:0000259" key="6">
    <source>
        <dbReference type="PROSITE" id="PS51085"/>
    </source>
</evidence>
<dbReference type="PANTHER" id="PTHR44379:SF2">
    <property type="entry name" value="BLR6218 PROTEIN"/>
    <property type="match status" value="1"/>
</dbReference>
<protein>
    <submittedName>
        <fullName evidence="7">Isoquinoline 1-oxidoreductase, alpha subunit</fullName>
    </submittedName>
</protein>
<dbReference type="InterPro" id="IPR012675">
    <property type="entry name" value="Beta-grasp_dom_sf"/>
</dbReference>
<dbReference type="CDD" id="cd00207">
    <property type="entry name" value="fer2"/>
    <property type="match status" value="1"/>
</dbReference>
<dbReference type="PANTHER" id="PTHR44379">
    <property type="entry name" value="OXIDOREDUCTASE WITH IRON-SULFUR SUBUNIT"/>
    <property type="match status" value="1"/>
</dbReference>
<reference evidence="7 8" key="1">
    <citation type="submission" date="2016-10" db="EMBL/GenBank/DDBJ databases">
        <authorList>
            <person name="Varghese N."/>
            <person name="Submissions S."/>
        </authorList>
    </citation>
    <scope>NUCLEOTIDE SEQUENCE [LARGE SCALE GENOMIC DNA]</scope>
    <source>
        <strain evidence="7 8">DSM 21822</strain>
    </source>
</reference>
<dbReference type="Pfam" id="PF00111">
    <property type="entry name" value="Fer2"/>
    <property type="match status" value="1"/>
</dbReference>
<evidence type="ECO:0000256" key="3">
    <source>
        <dbReference type="ARBA" id="ARBA00023002"/>
    </source>
</evidence>
<dbReference type="Proteomes" id="UP000323300">
    <property type="component" value="Unassembled WGS sequence"/>
</dbReference>
<dbReference type="PROSITE" id="PS51085">
    <property type="entry name" value="2FE2S_FER_2"/>
    <property type="match status" value="1"/>
</dbReference>
<keyword evidence="4" id="KW-0408">Iron</keyword>
<dbReference type="SUPFAM" id="SSF47741">
    <property type="entry name" value="CO dehydrogenase ISP C-domain like"/>
    <property type="match status" value="1"/>
</dbReference>
<organism evidence="7 8">
    <name type="scientific">Neomesorhizobium albiziae</name>
    <dbReference type="NCBI Taxonomy" id="335020"/>
    <lineage>
        <taxon>Bacteria</taxon>
        <taxon>Pseudomonadati</taxon>
        <taxon>Pseudomonadota</taxon>
        <taxon>Alphaproteobacteria</taxon>
        <taxon>Hyphomicrobiales</taxon>
        <taxon>Phyllobacteriaceae</taxon>
        <taxon>Neomesorhizobium</taxon>
    </lineage>
</organism>
<evidence type="ECO:0000313" key="8">
    <source>
        <dbReference type="Proteomes" id="UP000323300"/>
    </source>
</evidence>
<evidence type="ECO:0000256" key="5">
    <source>
        <dbReference type="ARBA" id="ARBA00023014"/>
    </source>
</evidence>